<keyword evidence="2" id="KW-0677">Repeat</keyword>
<dbReference type="InterPro" id="IPR003591">
    <property type="entry name" value="Leu-rich_rpt_typical-subtyp"/>
</dbReference>
<dbReference type="InterPro" id="IPR025875">
    <property type="entry name" value="Leu-rich_rpt_4"/>
</dbReference>
<dbReference type="EMBL" id="CATOUU010000548">
    <property type="protein sequence ID" value="CAI9933665.1"/>
    <property type="molecule type" value="Genomic_DNA"/>
</dbReference>
<evidence type="ECO:0000313" key="4">
    <source>
        <dbReference type="EMBL" id="CAL6056731.1"/>
    </source>
</evidence>
<sequence>MMCFQDTIFNKAKKFTQYDNHMINLYQNDINDGGLLIQNSNELKSFNFVKHFKINELTIYKCQNVNLIEVPTNIFDLTISHCTLVDLKGLQNMKQLITLELRYNGISDITILGQLTNLKQLYLSNNKISTIQIQNLDNLTSLNLGNNKLNDISAIQNMTNLVELQLSGNQIHDINVFQYLINLKQLYLSKNKVSNIDILSSLIHLQILDISHNNITNISSITVLTNLKELYLSSQNNLVDIHNVANLIQLSELILHDNQIIDIQSIQQLKQLQYLNVSNNKIIDFSPLNDHPNIEFYEMQDQITPTKQETLFSAKIFQIHLYTDTLLKISQTKENIMQIIEDSKVIVCQNVQNAQYNQISMLQQACYLLNQLNM</sequence>
<dbReference type="PROSITE" id="PS51450">
    <property type="entry name" value="LRR"/>
    <property type="match status" value="9"/>
</dbReference>
<keyword evidence="5" id="KW-1185">Reference proteome</keyword>
<comment type="caution">
    <text evidence="3">The sequence shown here is derived from an EMBL/GenBank/DDBJ whole genome shotgun (WGS) entry which is preliminary data.</text>
</comment>
<dbReference type="PRINTS" id="PR00019">
    <property type="entry name" value="LEURICHRPT"/>
</dbReference>
<dbReference type="SMART" id="SM00369">
    <property type="entry name" value="LRR_TYP"/>
    <property type="match status" value="7"/>
</dbReference>
<organism evidence="3">
    <name type="scientific">Hexamita inflata</name>
    <dbReference type="NCBI Taxonomy" id="28002"/>
    <lineage>
        <taxon>Eukaryota</taxon>
        <taxon>Metamonada</taxon>
        <taxon>Diplomonadida</taxon>
        <taxon>Hexamitidae</taxon>
        <taxon>Hexamitinae</taxon>
        <taxon>Hexamita</taxon>
    </lineage>
</organism>
<dbReference type="SMART" id="SM00364">
    <property type="entry name" value="LRR_BAC"/>
    <property type="match status" value="3"/>
</dbReference>
<dbReference type="PANTHER" id="PTHR46652">
    <property type="entry name" value="LEUCINE-RICH REPEAT AND IQ DOMAIN-CONTAINING PROTEIN 1-RELATED"/>
    <property type="match status" value="1"/>
</dbReference>
<reference evidence="3" key="1">
    <citation type="submission" date="2023-06" db="EMBL/GenBank/DDBJ databases">
        <authorList>
            <person name="Kurt Z."/>
        </authorList>
    </citation>
    <scope>NUCLEOTIDE SEQUENCE</scope>
</reference>
<gene>
    <name evidence="3" type="ORF">HINF_LOCUS21310</name>
    <name evidence="4" type="ORF">HINF_LOCUS47166</name>
</gene>
<dbReference type="InterPro" id="IPR032675">
    <property type="entry name" value="LRR_dom_sf"/>
</dbReference>
<accession>A0AA86PBI7</accession>
<dbReference type="Pfam" id="PF12799">
    <property type="entry name" value="LRR_4"/>
    <property type="match status" value="4"/>
</dbReference>
<dbReference type="SMART" id="SM00365">
    <property type="entry name" value="LRR_SD22"/>
    <property type="match status" value="6"/>
</dbReference>
<evidence type="ECO:0000313" key="5">
    <source>
        <dbReference type="Proteomes" id="UP001642409"/>
    </source>
</evidence>
<evidence type="ECO:0000256" key="1">
    <source>
        <dbReference type="ARBA" id="ARBA00022614"/>
    </source>
</evidence>
<keyword evidence="1" id="KW-0433">Leucine-rich repeat</keyword>
<protein>
    <submittedName>
        <fullName evidence="3">Uncharacterized protein</fullName>
    </submittedName>
</protein>
<dbReference type="Gene3D" id="3.80.10.10">
    <property type="entry name" value="Ribonuclease Inhibitor"/>
    <property type="match status" value="1"/>
</dbReference>
<dbReference type="Proteomes" id="UP001642409">
    <property type="component" value="Unassembled WGS sequence"/>
</dbReference>
<dbReference type="EMBL" id="CAXDID020000211">
    <property type="protein sequence ID" value="CAL6056731.1"/>
    <property type="molecule type" value="Genomic_DNA"/>
</dbReference>
<reference evidence="4 5" key="2">
    <citation type="submission" date="2024-07" db="EMBL/GenBank/DDBJ databases">
        <authorList>
            <person name="Akdeniz Z."/>
        </authorList>
    </citation>
    <scope>NUCLEOTIDE SEQUENCE [LARGE SCALE GENOMIC DNA]</scope>
</reference>
<dbReference type="InterPro" id="IPR001611">
    <property type="entry name" value="Leu-rich_rpt"/>
</dbReference>
<dbReference type="AlphaFoldDB" id="A0AA86PBI7"/>
<proteinExistence type="predicted"/>
<name>A0AA86PBI7_9EUKA</name>
<evidence type="ECO:0000256" key="2">
    <source>
        <dbReference type="ARBA" id="ARBA00022737"/>
    </source>
</evidence>
<dbReference type="SUPFAM" id="SSF52058">
    <property type="entry name" value="L domain-like"/>
    <property type="match status" value="1"/>
</dbReference>
<evidence type="ECO:0000313" key="3">
    <source>
        <dbReference type="EMBL" id="CAI9933665.1"/>
    </source>
</evidence>
<dbReference type="PANTHER" id="PTHR46652:SF3">
    <property type="entry name" value="LEUCINE-RICH REPEAT-CONTAINING PROTEIN 9"/>
    <property type="match status" value="1"/>
</dbReference>
<dbReference type="InterPro" id="IPR050836">
    <property type="entry name" value="SDS22/Internalin_LRR"/>
</dbReference>